<accession>A0A9X1MCE8</accession>
<evidence type="ECO:0000313" key="2">
    <source>
        <dbReference type="EMBL" id="MCC3296822.1"/>
    </source>
</evidence>
<proteinExistence type="predicted"/>
<dbReference type="RefSeq" id="WP_227894549.1">
    <property type="nucleotide sequence ID" value="NZ_CP099466.1"/>
</dbReference>
<keyword evidence="3" id="KW-1185">Reference proteome</keyword>
<feature type="region of interest" description="Disordered" evidence="1">
    <location>
        <begin position="1"/>
        <end position="22"/>
    </location>
</feature>
<protein>
    <submittedName>
        <fullName evidence="2">Uncharacterized protein</fullName>
    </submittedName>
</protein>
<dbReference type="Proteomes" id="UP001139158">
    <property type="component" value="Unassembled WGS sequence"/>
</dbReference>
<sequence>MTHEPPREPGAGSSTTTDAVAPEDMSPVVAANPFQKTPVSRTPVIFGAVGLVAGLALGLLAGQVDFPAQSSAIQEAVAACGVEDDEWIVVGDEGASVSIDTEGKESSGTAYTNVTCVLDELGMPDSVSSRMGNTRALDGRQDAQWGEFSATWGYHPDSGMNVVVEIVEAK</sequence>
<reference evidence="2" key="1">
    <citation type="submission" date="2021-10" db="EMBL/GenBank/DDBJ databases">
        <title>Novel species in genus Arthrobacter.</title>
        <authorList>
            <person name="Liu Y."/>
        </authorList>
    </citation>
    <scope>NUCLEOTIDE SEQUENCE</scope>
    <source>
        <strain evidence="2">Zg-Y453</strain>
    </source>
</reference>
<comment type="caution">
    <text evidence="2">The sequence shown here is derived from an EMBL/GenBank/DDBJ whole genome shotgun (WGS) entry which is preliminary data.</text>
</comment>
<gene>
    <name evidence="2" type="ORF">LJ757_03255</name>
</gene>
<organism evidence="2 3">
    <name type="scientific">Arthrobacter caoxuetaonis</name>
    <dbReference type="NCBI Taxonomy" id="2886935"/>
    <lineage>
        <taxon>Bacteria</taxon>
        <taxon>Bacillati</taxon>
        <taxon>Actinomycetota</taxon>
        <taxon>Actinomycetes</taxon>
        <taxon>Micrococcales</taxon>
        <taxon>Micrococcaceae</taxon>
        <taxon>Arthrobacter</taxon>
    </lineage>
</organism>
<dbReference type="EMBL" id="JAJFZV010000001">
    <property type="protein sequence ID" value="MCC3296822.1"/>
    <property type="molecule type" value="Genomic_DNA"/>
</dbReference>
<evidence type="ECO:0000313" key="3">
    <source>
        <dbReference type="Proteomes" id="UP001139158"/>
    </source>
</evidence>
<name>A0A9X1MCE8_9MICC</name>
<dbReference type="AlphaFoldDB" id="A0A9X1MCE8"/>
<evidence type="ECO:0000256" key="1">
    <source>
        <dbReference type="SAM" id="MobiDB-lite"/>
    </source>
</evidence>